<accession>A0A812SDV5</accession>
<keyword evidence="1" id="KW-0677">Repeat</keyword>
<dbReference type="InterPro" id="IPR000626">
    <property type="entry name" value="Ubiquitin-like_dom"/>
</dbReference>
<feature type="region of interest" description="Disordered" evidence="4">
    <location>
        <begin position="1"/>
        <end position="20"/>
    </location>
</feature>
<reference evidence="6" key="1">
    <citation type="submission" date="2021-02" db="EMBL/GenBank/DDBJ databases">
        <authorList>
            <person name="Dougan E. K."/>
            <person name="Rhodes N."/>
            <person name="Thang M."/>
            <person name="Chan C."/>
        </authorList>
    </citation>
    <scope>NUCLEOTIDE SEQUENCE</scope>
</reference>
<dbReference type="SMART" id="SM00248">
    <property type="entry name" value="ANK"/>
    <property type="match status" value="4"/>
</dbReference>
<dbReference type="PROSITE" id="PS50088">
    <property type="entry name" value="ANK_REPEAT"/>
    <property type="match status" value="3"/>
</dbReference>
<feature type="repeat" description="ANK" evidence="3">
    <location>
        <begin position="185"/>
        <end position="217"/>
    </location>
</feature>
<dbReference type="AlphaFoldDB" id="A0A812SDV5"/>
<dbReference type="Gene3D" id="1.25.40.20">
    <property type="entry name" value="Ankyrin repeat-containing domain"/>
    <property type="match status" value="1"/>
</dbReference>
<evidence type="ECO:0000259" key="5">
    <source>
        <dbReference type="PROSITE" id="PS50053"/>
    </source>
</evidence>
<gene>
    <name evidence="6" type="primary">Myo16</name>
    <name evidence="6" type="ORF">SNAT2548_LOCUS26356</name>
</gene>
<dbReference type="PANTHER" id="PTHR24173:SF74">
    <property type="entry name" value="ANKYRIN REPEAT DOMAIN-CONTAINING PROTEIN 16"/>
    <property type="match status" value="1"/>
</dbReference>
<dbReference type="OrthoDB" id="194358at2759"/>
<sequence length="271" mass="29178">MKQSEENPGDPHGDCSGSPLVPGVHCPSIPSVSVSARTLGGREVRFDISSDEPLINVKKRIAEVICSPPFTVQLVHEGATLNDAEMIKPLKEFLSSEVLDLVIVRIPGKAADYRQLLTDFVVAANKDRVEEARQLLDQGAGFDADGNLLLDSGSNVLHLAVRMRLSDLALHLISRGVDLQSTNEMGRTPLMQACIKDSPAIIATLLAAKADVNIKDVTGRSAVYYAAMKGNTRVVEQLREAGVEPGELQELSHLLGTLAAVPAPRRRCMLS</sequence>
<evidence type="ECO:0000256" key="4">
    <source>
        <dbReference type="SAM" id="MobiDB-lite"/>
    </source>
</evidence>
<evidence type="ECO:0000256" key="2">
    <source>
        <dbReference type="ARBA" id="ARBA00023043"/>
    </source>
</evidence>
<protein>
    <submittedName>
        <fullName evidence="6">Myo16 protein</fullName>
    </submittedName>
</protein>
<proteinExistence type="predicted"/>
<organism evidence="6 7">
    <name type="scientific">Symbiodinium natans</name>
    <dbReference type="NCBI Taxonomy" id="878477"/>
    <lineage>
        <taxon>Eukaryota</taxon>
        <taxon>Sar</taxon>
        <taxon>Alveolata</taxon>
        <taxon>Dinophyceae</taxon>
        <taxon>Suessiales</taxon>
        <taxon>Symbiodiniaceae</taxon>
        <taxon>Symbiodinium</taxon>
    </lineage>
</organism>
<evidence type="ECO:0000313" key="7">
    <source>
        <dbReference type="Proteomes" id="UP000604046"/>
    </source>
</evidence>
<dbReference type="PROSITE" id="PS50053">
    <property type="entry name" value="UBIQUITIN_2"/>
    <property type="match status" value="1"/>
</dbReference>
<dbReference type="InterPro" id="IPR002110">
    <property type="entry name" value="Ankyrin_rpt"/>
</dbReference>
<keyword evidence="2 3" id="KW-0040">ANK repeat</keyword>
<dbReference type="InterPro" id="IPR029071">
    <property type="entry name" value="Ubiquitin-like_domsf"/>
</dbReference>
<evidence type="ECO:0000256" key="3">
    <source>
        <dbReference type="PROSITE-ProRule" id="PRU00023"/>
    </source>
</evidence>
<feature type="repeat" description="ANK" evidence="3">
    <location>
        <begin position="218"/>
        <end position="250"/>
    </location>
</feature>
<dbReference type="PROSITE" id="PS50297">
    <property type="entry name" value="ANK_REP_REGION"/>
    <property type="match status" value="1"/>
</dbReference>
<comment type="caution">
    <text evidence="6">The sequence shown here is derived from an EMBL/GenBank/DDBJ whole genome shotgun (WGS) entry which is preliminary data.</text>
</comment>
<evidence type="ECO:0000313" key="6">
    <source>
        <dbReference type="EMBL" id="CAE7470103.1"/>
    </source>
</evidence>
<feature type="repeat" description="ANK" evidence="3">
    <location>
        <begin position="152"/>
        <end position="184"/>
    </location>
</feature>
<dbReference type="InterPro" id="IPR036770">
    <property type="entry name" value="Ankyrin_rpt-contain_sf"/>
</dbReference>
<dbReference type="CDD" id="cd17039">
    <property type="entry name" value="Ubl_ubiquitin_like"/>
    <property type="match status" value="1"/>
</dbReference>
<dbReference type="SUPFAM" id="SSF54236">
    <property type="entry name" value="Ubiquitin-like"/>
    <property type="match status" value="1"/>
</dbReference>
<evidence type="ECO:0000256" key="1">
    <source>
        <dbReference type="ARBA" id="ARBA00022737"/>
    </source>
</evidence>
<dbReference type="PANTHER" id="PTHR24173">
    <property type="entry name" value="ANKYRIN REPEAT CONTAINING"/>
    <property type="match status" value="1"/>
</dbReference>
<dbReference type="Proteomes" id="UP000604046">
    <property type="component" value="Unassembled WGS sequence"/>
</dbReference>
<name>A0A812SDV5_9DINO</name>
<keyword evidence="7" id="KW-1185">Reference proteome</keyword>
<feature type="domain" description="Ubiquitin-like" evidence="5">
    <location>
        <begin position="32"/>
        <end position="93"/>
    </location>
</feature>
<dbReference type="EMBL" id="CAJNDS010002429">
    <property type="protein sequence ID" value="CAE7470103.1"/>
    <property type="molecule type" value="Genomic_DNA"/>
</dbReference>
<dbReference type="Pfam" id="PF12796">
    <property type="entry name" value="Ank_2"/>
    <property type="match status" value="1"/>
</dbReference>
<dbReference type="SUPFAM" id="SSF48403">
    <property type="entry name" value="Ankyrin repeat"/>
    <property type="match status" value="1"/>
</dbReference>